<dbReference type="InterPro" id="IPR056148">
    <property type="entry name" value="NQRA_2nd"/>
</dbReference>
<feature type="domain" description="NqrA second alpha/beta" evidence="11">
    <location>
        <begin position="114"/>
        <end position="257"/>
    </location>
</feature>
<dbReference type="InterPro" id="IPR022615">
    <property type="entry name" value="NqrA_C_domain"/>
</dbReference>
<dbReference type="Pfam" id="PF05896">
    <property type="entry name" value="NQRA_N"/>
    <property type="match status" value="1"/>
</dbReference>
<dbReference type="GO" id="GO:0016655">
    <property type="term" value="F:oxidoreductase activity, acting on NAD(P)H, quinone or similar compound as acceptor"/>
    <property type="evidence" value="ECO:0007669"/>
    <property type="project" value="UniProtKB-UniRule"/>
</dbReference>
<dbReference type="Proteomes" id="UP000319383">
    <property type="component" value="Chromosome"/>
</dbReference>
<dbReference type="Pfam" id="PF11973">
    <property type="entry name" value="NQRA_SLBB"/>
    <property type="match status" value="1"/>
</dbReference>
<keyword evidence="5 8" id="KW-0406">Ion transport</keyword>
<evidence type="ECO:0000256" key="6">
    <source>
        <dbReference type="ARBA" id="ARBA00023075"/>
    </source>
</evidence>
<dbReference type="AlphaFoldDB" id="A0A517ZID2"/>
<evidence type="ECO:0000256" key="7">
    <source>
        <dbReference type="ARBA" id="ARBA00023201"/>
    </source>
</evidence>
<keyword evidence="7 8" id="KW-0739">Sodium transport</keyword>
<proteinExistence type="inferred from homology"/>
<keyword evidence="12" id="KW-0560">Oxidoreductase</keyword>
<dbReference type="PANTHER" id="PTHR37839">
    <property type="entry name" value="NA(+)-TRANSLOCATING NADH-QUINONE REDUCTASE SUBUNIT A"/>
    <property type="match status" value="1"/>
</dbReference>
<evidence type="ECO:0000259" key="11">
    <source>
        <dbReference type="Pfam" id="PF24836"/>
    </source>
</evidence>
<dbReference type="PANTHER" id="PTHR37839:SF1">
    <property type="entry name" value="NA(+)-TRANSLOCATING NADH-QUINONE REDUCTASE SUBUNIT A"/>
    <property type="match status" value="1"/>
</dbReference>
<comment type="subunit">
    <text evidence="8">Composed of six subunits; NqrA, NqrB, NqrC, NqrD, NqrE and NqrF.</text>
</comment>
<feature type="domain" description="Na(+)-translocating NADH-quinone reductase subunit A C-terminal" evidence="10">
    <location>
        <begin position="262"/>
        <end position="311"/>
    </location>
</feature>
<keyword evidence="3 8" id="KW-0520">NAD</keyword>
<name>A0A517ZID2_9PLAN</name>
<evidence type="ECO:0000256" key="5">
    <source>
        <dbReference type="ARBA" id="ARBA00023065"/>
    </source>
</evidence>
<evidence type="ECO:0000259" key="9">
    <source>
        <dbReference type="Pfam" id="PF05896"/>
    </source>
</evidence>
<dbReference type="NCBIfam" id="NF003759">
    <property type="entry name" value="PRK05352.1-2"/>
    <property type="match status" value="1"/>
</dbReference>
<dbReference type="GO" id="GO:0006814">
    <property type="term" value="P:sodium ion transport"/>
    <property type="evidence" value="ECO:0007669"/>
    <property type="project" value="UniProtKB-UniRule"/>
</dbReference>
<evidence type="ECO:0000313" key="13">
    <source>
        <dbReference type="Proteomes" id="UP000319383"/>
    </source>
</evidence>
<evidence type="ECO:0000256" key="3">
    <source>
        <dbReference type="ARBA" id="ARBA00023027"/>
    </source>
</evidence>
<evidence type="ECO:0000256" key="4">
    <source>
        <dbReference type="ARBA" id="ARBA00023053"/>
    </source>
</evidence>
<evidence type="ECO:0000256" key="2">
    <source>
        <dbReference type="ARBA" id="ARBA00022967"/>
    </source>
</evidence>
<dbReference type="RefSeq" id="WP_145374308.1">
    <property type="nucleotide sequence ID" value="NZ_CP036276.1"/>
</dbReference>
<dbReference type="HAMAP" id="MF_00425">
    <property type="entry name" value="NqrA"/>
    <property type="match status" value="1"/>
</dbReference>
<evidence type="ECO:0000313" key="12">
    <source>
        <dbReference type="EMBL" id="QDU42234.1"/>
    </source>
</evidence>
<keyword evidence="1 8" id="KW-0813">Transport</keyword>
<keyword evidence="2 8" id="KW-1278">Translocase</keyword>
<sequence length="447" mass="48327">MIRIKKGLNLPISGDPVQEVQSGPVVRSVALVGDDYVGMKPTMHVEEGDSVKVGQVLFTDKKTKGVQYTSPGCGKVVALNRGEKRVFQSLVIELSGDDQVEFASYSDGDIAGLSCEQVVENLVASGLWTALRTRPYSKVPSPESVPHAIFVNAMDTNPLAADPVVVLQGQEGDFRHGLAIVEKLTDGKVFLSKSPGSAIPTDGVSGIEVTEFRGPHPAGLVGTHIHMLDPVNPQKTVWHLGYQDVAAIGKLFVTGRLPLERVISLAGPAVKQPRLLRTRLGANLADLTAGELVDGDNRVISGSVLNGRAAQEPFDYLGRFHLQVSALPEGNQREFLGWQKPGFDKFSIKNVFASAMDRSKKFAFSTSTEGSKRAMIPIGMYEEVLPLDTEPTFLLRALIVGDTDQAQALGCLELDEEDVALCTFVCPGKYDYGPILRENLTQIEKFG</sequence>
<dbReference type="EMBL" id="CP036276">
    <property type="protein sequence ID" value="QDU42234.1"/>
    <property type="molecule type" value="Genomic_DNA"/>
</dbReference>
<evidence type="ECO:0000259" key="10">
    <source>
        <dbReference type="Pfam" id="PF11973"/>
    </source>
</evidence>
<evidence type="ECO:0000256" key="1">
    <source>
        <dbReference type="ARBA" id="ARBA00022448"/>
    </source>
</evidence>
<dbReference type="InterPro" id="IPR056147">
    <property type="entry name" value="NQRA_N"/>
</dbReference>
<evidence type="ECO:0000256" key="8">
    <source>
        <dbReference type="HAMAP-Rule" id="MF_00425"/>
    </source>
</evidence>
<keyword evidence="13" id="KW-1185">Reference proteome</keyword>
<feature type="domain" description="NqrA N-terminal barrel-sandwich hybrid" evidence="9">
    <location>
        <begin position="2"/>
        <end position="94"/>
    </location>
</feature>
<comment type="similarity">
    <text evidence="8">Belongs to the NqrA family.</text>
</comment>
<comment type="function">
    <text evidence="8">NQR complex catalyzes the reduction of ubiquinone-1 to ubiquinol by two successive reactions, coupled with the transport of Na(+) ions from the cytoplasm to the periplasm. NqrA to NqrE are probably involved in the second step, the conversion of ubisemiquinone to ubiquinol.</text>
</comment>
<gene>
    <name evidence="8 12" type="primary">nqrA</name>
    <name evidence="12" type="ORF">Mal52_06890</name>
</gene>
<keyword evidence="6 8" id="KW-0830">Ubiquinone</keyword>
<reference evidence="12 13" key="1">
    <citation type="submission" date="2019-02" db="EMBL/GenBank/DDBJ databases">
        <title>Deep-cultivation of Planctomycetes and their phenomic and genomic characterization uncovers novel biology.</title>
        <authorList>
            <person name="Wiegand S."/>
            <person name="Jogler M."/>
            <person name="Boedeker C."/>
            <person name="Pinto D."/>
            <person name="Vollmers J."/>
            <person name="Rivas-Marin E."/>
            <person name="Kohn T."/>
            <person name="Peeters S.H."/>
            <person name="Heuer A."/>
            <person name="Rast P."/>
            <person name="Oberbeckmann S."/>
            <person name="Bunk B."/>
            <person name="Jeske O."/>
            <person name="Meyerdierks A."/>
            <person name="Storesund J.E."/>
            <person name="Kallscheuer N."/>
            <person name="Luecker S."/>
            <person name="Lage O.M."/>
            <person name="Pohl T."/>
            <person name="Merkel B.J."/>
            <person name="Hornburger P."/>
            <person name="Mueller R.-W."/>
            <person name="Bruemmer F."/>
            <person name="Labrenz M."/>
            <person name="Spormann A.M."/>
            <person name="Op den Camp H."/>
            <person name="Overmann J."/>
            <person name="Amann R."/>
            <person name="Jetten M.S.M."/>
            <person name="Mascher T."/>
            <person name="Medema M.H."/>
            <person name="Devos D.P."/>
            <person name="Kaster A.-K."/>
            <person name="Ovreas L."/>
            <person name="Rohde M."/>
            <person name="Galperin M.Y."/>
            <person name="Jogler C."/>
        </authorList>
    </citation>
    <scope>NUCLEOTIDE SEQUENCE [LARGE SCALE GENOMIC DNA]</scope>
    <source>
        <strain evidence="12 13">Mal52</strain>
    </source>
</reference>
<dbReference type="InterPro" id="IPR008703">
    <property type="entry name" value="NqrA"/>
</dbReference>
<keyword evidence="4 8" id="KW-0915">Sodium</keyword>
<dbReference type="EC" id="7.2.1.1" evidence="8"/>
<dbReference type="Pfam" id="PF24836">
    <property type="entry name" value="NQRA_2nd"/>
    <property type="match status" value="1"/>
</dbReference>
<comment type="catalytic activity">
    <reaction evidence="8">
        <text>a ubiquinone + n Na(+)(in) + NADH + H(+) = a ubiquinol + n Na(+)(out) + NAD(+)</text>
        <dbReference type="Rhea" id="RHEA:47748"/>
        <dbReference type="Rhea" id="RHEA-COMP:9565"/>
        <dbReference type="Rhea" id="RHEA-COMP:9566"/>
        <dbReference type="ChEBI" id="CHEBI:15378"/>
        <dbReference type="ChEBI" id="CHEBI:16389"/>
        <dbReference type="ChEBI" id="CHEBI:17976"/>
        <dbReference type="ChEBI" id="CHEBI:29101"/>
        <dbReference type="ChEBI" id="CHEBI:57540"/>
        <dbReference type="ChEBI" id="CHEBI:57945"/>
        <dbReference type="EC" id="7.2.1.1"/>
    </reaction>
</comment>
<protein>
    <recommendedName>
        <fullName evidence="8">Na(+)-translocating NADH-quinone reductase subunit A</fullName>
        <shortName evidence="8">Na(+)-NQR subunit A</shortName>
        <shortName evidence="8">Na(+)-translocating NQR subunit A</shortName>
        <ecNumber evidence="8">7.2.1.1</ecNumber>
    </recommendedName>
    <alternativeName>
        <fullName evidence="8">NQR complex subunit A</fullName>
    </alternativeName>
    <alternativeName>
        <fullName evidence="8">NQR-1 subunit A</fullName>
    </alternativeName>
</protein>
<dbReference type="KEGG" id="sdyn:Mal52_06890"/>
<accession>A0A517ZID2</accession>
<organism evidence="12 13">
    <name type="scientific">Symmachiella dynata</name>
    <dbReference type="NCBI Taxonomy" id="2527995"/>
    <lineage>
        <taxon>Bacteria</taxon>
        <taxon>Pseudomonadati</taxon>
        <taxon>Planctomycetota</taxon>
        <taxon>Planctomycetia</taxon>
        <taxon>Planctomycetales</taxon>
        <taxon>Planctomycetaceae</taxon>
        <taxon>Symmachiella</taxon>
    </lineage>
</organism>
<dbReference type="NCBIfam" id="TIGR01936">
    <property type="entry name" value="nqrA"/>
    <property type="match status" value="1"/>
</dbReference>